<dbReference type="Pfam" id="PF20091">
    <property type="entry name" value="Abhydrolase_10"/>
    <property type="match status" value="1"/>
</dbReference>
<evidence type="ECO:0000313" key="2">
    <source>
        <dbReference type="EMBL" id="MBD1318894.1"/>
    </source>
</evidence>
<keyword evidence="3" id="KW-1185">Reference proteome</keyword>
<reference evidence="2 3" key="1">
    <citation type="submission" date="2020-09" db="EMBL/GenBank/DDBJ databases">
        <title>Novel species in genus Gordonia.</title>
        <authorList>
            <person name="Zhang G."/>
        </authorList>
    </citation>
    <scope>NUCLEOTIDE SEQUENCE [LARGE SCALE GENOMIC DNA]</scope>
    <source>
        <strain evidence="2 3">ON-33</strain>
    </source>
</reference>
<organism evidence="2 3">
    <name type="scientific">Gordonia hankookensis</name>
    <dbReference type="NCBI Taxonomy" id="589403"/>
    <lineage>
        <taxon>Bacteria</taxon>
        <taxon>Bacillati</taxon>
        <taxon>Actinomycetota</taxon>
        <taxon>Actinomycetes</taxon>
        <taxon>Mycobacteriales</taxon>
        <taxon>Gordoniaceae</taxon>
        <taxon>Gordonia</taxon>
    </lineage>
</organism>
<evidence type="ECO:0000313" key="3">
    <source>
        <dbReference type="Proteomes" id="UP000602395"/>
    </source>
</evidence>
<proteinExistence type="predicted"/>
<name>A0ABR7W7U5_9ACTN</name>
<comment type="caution">
    <text evidence="2">The sequence shown here is derived from an EMBL/GenBank/DDBJ whole genome shotgun (WGS) entry which is preliminary data.</text>
</comment>
<dbReference type="Proteomes" id="UP000602395">
    <property type="component" value="Unassembled WGS sequence"/>
</dbReference>
<accession>A0ABR7W7U5</accession>
<dbReference type="InterPro" id="IPR045394">
    <property type="entry name" value="Abhydrolase_dom"/>
</dbReference>
<protein>
    <recommendedName>
        <fullName evidence="1">Alpha/beta hydrolase domain-containing protein</fullName>
    </recommendedName>
</protein>
<sequence>MSATPGPDLEANGFQENEYAASGVATRYAHAGPGSVVPLGEDKFATRVLVRRPRLDADFNGTVVVEWLNVSSGSDAAPEYTYLAEELVRGGYAWVGVSAQYTGVMGGSGSVGGLGESTTATLAAKDPERYSGLHHPGDAYSYDLFGAVGRSLQLPSAAGAGHPLRGLSVRRLLAVGESQSAMALTTYANLFAAEHAVFDGLLIHSRAAAGLSLGEAGTAIDVDTVFAQEPVTIRTDLPIPAFIVQTETDVLTNFRFYRARQPDTDRLRVWEIAGTSHADLHQIGPYEHMLGCPTPVNRGQQRFVLRAALRHLRDWADGGPVPPAAAPLELDDVSDTTQFALDEVGNVRGGVRTPCVDAPTEILSGIVGDDVPRICVLFGSTLPIAPEILASRYTGRADYEQRYRAATTAAVQAGFILAADRDEALADARPDVIPD</sequence>
<evidence type="ECO:0000259" key="1">
    <source>
        <dbReference type="Pfam" id="PF20091"/>
    </source>
</evidence>
<feature type="domain" description="Alpha/beta hydrolase" evidence="1">
    <location>
        <begin position="6"/>
        <end position="425"/>
    </location>
</feature>
<dbReference type="EMBL" id="JACWMS010000001">
    <property type="protein sequence ID" value="MBD1318894.1"/>
    <property type="molecule type" value="Genomic_DNA"/>
</dbReference>
<gene>
    <name evidence="2" type="ORF">IDF66_04795</name>
</gene>